<reference evidence="3 4" key="1">
    <citation type="journal article" date="2011" name="Stand. Genomic Sci.">
        <title>Complete genome sequence of Deinococcus maricopensis type strain (LB-34).</title>
        <authorList>
            <person name="Pukall R."/>
            <person name="Zeytun A."/>
            <person name="Lucas S."/>
            <person name="Lapidus A."/>
            <person name="Hammon N."/>
            <person name="Deshpande S."/>
            <person name="Nolan M."/>
            <person name="Cheng J.F."/>
            <person name="Pitluck S."/>
            <person name="Liolios K."/>
            <person name="Pagani I."/>
            <person name="Mikhailova N."/>
            <person name="Ivanova N."/>
            <person name="Mavromatis K."/>
            <person name="Pati A."/>
            <person name="Tapia R."/>
            <person name="Han C."/>
            <person name="Goodwin L."/>
            <person name="Chen A."/>
            <person name="Palaniappan K."/>
            <person name="Land M."/>
            <person name="Hauser L."/>
            <person name="Chang Y.J."/>
            <person name="Jeffries C.D."/>
            <person name="Brambilla E.M."/>
            <person name="Rohde M."/>
            <person name="Goker M."/>
            <person name="Detter J.C."/>
            <person name="Woyke T."/>
            <person name="Bristow J."/>
            <person name="Eisen J.A."/>
            <person name="Markowitz V."/>
            <person name="Hugenholtz P."/>
            <person name="Kyrpides N.C."/>
            <person name="Klenk H.P."/>
        </authorList>
    </citation>
    <scope>NUCLEOTIDE SEQUENCE [LARGE SCALE GENOMIC DNA]</scope>
    <source>
        <strain evidence="4">DSM 21211 / LMG 22137 / NRRL B-23946 / LB-34</strain>
    </source>
</reference>
<dbReference type="AlphaFoldDB" id="E8U334"/>
<dbReference type="InterPro" id="IPR000639">
    <property type="entry name" value="Epox_hydrolase-like"/>
</dbReference>
<sequence length="285" mass="32340">MFPGFTLRTVRTPEATLRVRTGGEGPPLLLLHGHPQTHVMWHLVAPRLARHFTVVCPDLRGYGDSVGPPSTPDHEPASKRAMARDMLHLMRQLGHDRFRVAGHDRGGRVAYRLALDHPASVERLAVLDIIPTGDAWRRADRAFALTNWHWAFLAQPHPLPERLISANPGAFYYREGRERFAPDALADYERCVHRPEVIHAMCEDYRAGATLDDAHDRADRGVRRLRCPVLALWSAREELERWYDVLAVWRAWADDVRGRALDAGHYLAEEAPEEVAAELHAFFSA</sequence>
<evidence type="ECO:0000313" key="4">
    <source>
        <dbReference type="Proteomes" id="UP000008635"/>
    </source>
</evidence>
<dbReference type="OrthoDB" id="9776303at2"/>
<feature type="domain" description="AB hydrolase-1" evidence="2">
    <location>
        <begin position="26"/>
        <end position="272"/>
    </location>
</feature>
<gene>
    <name evidence="3" type="ordered locus">Deima_0108</name>
</gene>
<dbReference type="Pfam" id="PF00561">
    <property type="entry name" value="Abhydrolase_1"/>
    <property type="match status" value="1"/>
</dbReference>
<reference evidence="4" key="2">
    <citation type="submission" date="2011-01" db="EMBL/GenBank/DDBJ databases">
        <title>The complete genome of Deinococcus maricopensis DSM 21211.</title>
        <authorList>
            <consortium name="US DOE Joint Genome Institute (JGI-PGF)"/>
            <person name="Lucas S."/>
            <person name="Copeland A."/>
            <person name="Lapidus A."/>
            <person name="Goodwin L."/>
            <person name="Pitluck S."/>
            <person name="Kyrpides N."/>
            <person name="Mavromatis K."/>
            <person name="Pagani I."/>
            <person name="Ivanova N."/>
            <person name="Ovchinnikova G."/>
            <person name="Zeytun A."/>
            <person name="Detter J.C."/>
            <person name="Han C."/>
            <person name="Land M."/>
            <person name="Hauser L."/>
            <person name="Markowitz V."/>
            <person name="Cheng J.-F."/>
            <person name="Hugenholtz P."/>
            <person name="Woyke T."/>
            <person name="Wu D."/>
            <person name="Pukall R."/>
            <person name="Gehrich-Schroeter G."/>
            <person name="Brambilla E."/>
            <person name="Klenk H.-P."/>
            <person name="Eisen J.A."/>
        </authorList>
    </citation>
    <scope>NUCLEOTIDE SEQUENCE [LARGE SCALE GENOMIC DNA]</scope>
    <source>
        <strain evidence="4">DSM 21211 / LMG 22137 / NRRL B-23946 / LB-34</strain>
    </source>
</reference>
<dbReference type="PRINTS" id="PR00111">
    <property type="entry name" value="ABHYDROLASE"/>
</dbReference>
<dbReference type="Gene3D" id="3.40.50.1820">
    <property type="entry name" value="alpha/beta hydrolase"/>
    <property type="match status" value="1"/>
</dbReference>
<dbReference type="InterPro" id="IPR000073">
    <property type="entry name" value="AB_hydrolase_1"/>
</dbReference>
<dbReference type="InterPro" id="IPR029058">
    <property type="entry name" value="AB_hydrolase_fold"/>
</dbReference>
<keyword evidence="1 3" id="KW-0378">Hydrolase</keyword>
<dbReference type="eggNOG" id="COG0596">
    <property type="taxonomic scope" value="Bacteria"/>
</dbReference>
<name>E8U334_DEIML</name>
<dbReference type="KEGG" id="dmr:Deima_0108"/>
<dbReference type="Proteomes" id="UP000008635">
    <property type="component" value="Chromosome"/>
</dbReference>
<dbReference type="SUPFAM" id="SSF53474">
    <property type="entry name" value="alpha/beta-Hydrolases"/>
    <property type="match status" value="1"/>
</dbReference>
<evidence type="ECO:0000259" key="2">
    <source>
        <dbReference type="Pfam" id="PF00561"/>
    </source>
</evidence>
<dbReference type="PRINTS" id="PR00412">
    <property type="entry name" value="EPOXHYDRLASE"/>
</dbReference>
<dbReference type="HOGENOM" id="CLU_020336_7_1_0"/>
<protein>
    <submittedName>
        <fullName evidence="3">Haloacetate dehalogenase</fullName>
        <ecNumber evidence="3">3.8.1.3</ecNumber>
    </submittedName>
</protein>
<dbReference type="PANTHER" id="PTHR43329">
    <property type="entry name" value="EPOXIDE HYDROLASE"/>
    <property type="match status" value="1"/>
</dbReference>
<dbReference type="RefSeq" id="WP_013555277.1">
    <property type="nucleotide sequence ID" value="NC_014958.1"/>
</dbReference>
<dbReference type="EC" id="3.8.1.3" evidence="3"/>
<accession>E8U334</accession>
<dbReference type="GO" id="GO:0018785">
    <property type="term" value="F:haloacetate dehalogenase activity"/>
    <property type="evidence" value="ECO:0007669"/>
    <property type="project" value="UniProtKB-EC"/>
</dbReference>
<dbReference type="STRING" id="709986.Deima_0108"/>
<evidence type="ECO:0000313" key="3">
    <source>
        <dbReference type="EMBL" id="ADV65772.1"/>
    </source>
</evidence>
<dbReference type="EMBL" id="CP002454">
    <property type="protein sequence ID" value="ADV65772.1"/>
    <property type="molecule type" value="Genomic_DNA"/>
</dbReference>
<keyword evidence="4" id="KW-1185">Reference proteome</keyword>
<evidence type="ECO:0000256" key="1">
    <source>
        <dbReference type="ARBA" id="ARBA00022801"/>
    </source>
</evidence>
<proteinExistence type="predicted"/>
<organism evidence="3 4">
    <name type="scientific">Deinococcus maricopensis (strain DSM 21211 / LMG 22137 / NRRL B-23946 / LB-34)</name>
    <dbReference type="NCBI Taxonomy" id="709986"/>
    <lineage>
        <taxon>Bacteria</taxon>
        <taxon>Thermotogati</taxon>
        <taxon>Deinococcota</taxon>
        <taxon>Deinococci</taxon>
        <taxon>Deinococcales</taxon>
        <taxon>Deinococcaceae</taxon>
        <taxon>Deinococcus</taxon>
    </lineage>
</organism>